<feature type="compositionally biased region" description="Polar residues" evidence="9">
    <location>
        <begin position="537"/>
        <end position="546"/>
    </location>
</feature>
<dbReference type="InterPro" id="IPR036116">
    <property type="entry name" value="FN3_sf"/>
</dbReference>
<evidence type="ECO:0000256" key="2">
    <source>
        <dbReference type="ARBA" id="ARBA00009588"/>
    </source>
</evidence>
<dbReference type="InterPro" id="IPR007110">
    <property type="entry name" value="Ig-like_dom"/>
</dbReference>
<dbReference type="SUPFAM" id="SSF48726">
    <property type="entry name" value="Immunoglobulin"/>
    <property type="match status" value="4"/>
</dbReference>
<feature type="compositionally biased region" description="Basic and acidic residues" evidence="9">
    <location>
        <begin position="520"/>
        <end position="536"/>
    </location>
</feature>
<proteinExistence type="inferred from homology"/>
<evidence type="ECO:0000256" key="10">
    <source>
        <dbReference type="SAM" id="Phobius"/>
    </source>
</evidence>
<dbReference type="SMART" id="SM00408">
    <property type="entry name" value="IGc2"/>
    <property type="match status" value="4"/>
</dbReference>
<feature type="domain" description="Fibronectin type-III" evidence="12">
    <location>
        <begin position="962"/>
        <end position="1061"/>
    </location>
</feature>
<dbReference type="Gene3D" id="2.60.40.10">
    <property type="entry name" value="Immunoglobulins"/>
    <property type="match status" value="10"/>
</dbReference>
<feature type="transmembrane region" description="Helical" evidence="10">
    <location>
        <begin position="1183"/>
        <end position="1206"/>
    </location>
</feature>
<dbReference type="PANTHER" id="PTHR44170">
    <property type="entry name" value="PROTEIN SIDEKICK"/>
    <property type="match status" value="1"/>
</dbReference>
<dbReference type="Pfam" id="PF00041">
    <property type="entry name" value="fn3"/>
    <property type="match status" value="6"/>
</dbReference>
<feature type="region of interest" description="Disordered" evidence="9">
    <location>
        <begin position="1425"/>
        <end position="1514"/>
    </location>
</feature>
<dbReference type="Pfam" id="PF06583">
    <property type="entry name" value="Neogenin_C"/>
    <property type="match status" value="1"/>
</dbReference>
<feature type="domain" description="Ig-like" evidence="11">
    <location>
        <begin position="273"/>
        <end position="361"/>
    </location>
</feature>
<dbReference type="InterPro" id="IPR003598">
    <property type="entry name" value="Ig_sub2"/>
</dbReference>
<evidence type="ECO:0000256" key="5">
    <source>
        <dbReference type="ARBA" id="ARBA00022989"/>
    </source>
</evidence>
<feature type="region of interest" description="Disordered" evidence="9">
    <location>
        <begin position="1251"/>
        <end position="1308"/>
    </location>
</feature>
<evidence type="ECO:0000256" key="6">
    <source>
        <dbReference type="ARBA" id="ARBA00023136"/>
    </source>
</evidence>
<feature type="domain" description="Fibronectin type-III" evidence="12">
    <location>
        <begin position="859"/>
        <end position="954"/>
    </location>
</feature>
<feature type="region of interest" description="Disordered" evidence="9">
    <location>
        <begin position="460"/>
        <end position="483"/>
    </location>
</feature>
<feature type="compositionally biased region" description="Basic and acidic residues" evidence="9">
    <location>
        <begin position="1276"/>
        <end position="1288"/>
    </location>
</feature>
<evidence type="ECO:0000313" key="13">
    <source>
        <dbReference type="EMBL" id="KAK6620385.1"/>
    </source>
</evidence>
<accession>A0ABR1AJ45</accession>
<evidence type="ECO:0000256" key="8">
    <source>
        <dbReference type="ARBA" id="ARBA00023180"/>
    </source>
</evidence>
<dbReference type="EMBL" id="JAWJWF010000048">
    <property type="protein sequence ID" value="KAK6620385.1"/>
    <property type="molecule type" value="Genomic_DNA"/>
</dbReference>
<reference evidence="13 14" key="1">
    <citation type="submission" date="2023-09" db="EMBL/GenBank/DDBJ databases">
        <title>Genomes of two closely related lineages of the louse Polyplax serrata with different host specificities.</title>
        <authorList>
            <person name="Martinu J."/>
            <person name="Tarabai H."/>
            <person name="Stefka J."/>
            <person name="Hypsa V."/>
        </authorList>
    </citation>
    <scope>NUCLEOTIDE SEQUENCE [LARGE SCALE GENOMIC DNA]</scope>
    <source>
        <strain evidence="13">98ZLc_SE</strain>
    </source>
</reference>
<dbReference type="InterPro" id="IPR036179">
    <property type="entry name" value="Ig-like_dom_sf"/>
</dbReference>
<evidence type="ECO:0000259" key="12">
    <source>
        <dbReference type="PROSITE" id="PS50853"/>
    </source>
</evidence>
<evidence type="ECO:0000256" key="7">
    <source>
        <dbReference type="ARBA" id="ARBA00023157"/>
    </source>
</evidence>
<feature type="compositionally biased region" description="Polar residues" evidence="9">
    <location>
        <begin position="1485"/>
        <end position="1496"/>
    </location>
</feature>
<evidence type="ECO:0000313" key="14">
    <source>
        <dbReference type="Proteomes" id="UP001359485"/>
    </source>
</evidence>
<organism evidence="13 14">
    <name type="scientific">Polyplax serrata</name>
    <name type="common">Common mouse louse</name>
    <dbReference type="NCBI Taxonomy" id="468196"/>
    <lineage>
        <taxon>Eukaryota</taxon>
        <taxon>Metazoa</taxon>
        <taxon>Ecdysozoa</taxon>
        <taxon>Arthropoda</taxon>
        <taxon>Hexapoda</taxon>
        <taxon>Insecta</taxon>
        <taxon>Pterygota</taxon>
        <taxon>Neoptera</taxon>
        <taxon>Paraneoptera</taxon>
        <taxon>Psocodea</taxon>
        <taxon>Troctomorpha</taxon>
        <taxon>Phthiraptera</taxon>
        <taxon>Anoplura</taxon>
        <taxon>Polyplacidae</taxon>
        <taxon>Polyplax</taxon>
    </lineage>
</organism>
<feature type="domain" description="Fibronectin type-III" evidence="12">
    <location>
        <begin position="1066"/>
        <end position="1163"/>
    </location>
</feature>
<dbReference type="PROSITE" id="PS50853">
    <property type="entry name" value="FN3"/>
    <property type="match status" value="6"/>
</dbReference>
<evidence type="ECO:0000256" key="9">
    <source>
        <dbReference type="SAM" id="MobiDB-lite"/>
    </source>
</evidence>
<evidence type="ECO:0000256" key="1">
    <source>
        <dbReference type="ARBA" id="ARBA00004479"/>
    </source>
</evidence>
<comment type="caution">
    <text evidence="13">The sequence shown here is derived from an EMBL/GenBank/DDBJ whole genome shotgun (WGS) entry which is preliminary data.</text>
</comment>
<feature type="compositionally biased region" description="Polar residues" evidence="9">
    <location>
        <begin position="1294"/>
        <end position="1305"/>
    </location>
</feature>
<feature type="region of interest" description="Disordered" evidence="9">
    <location>
        <begin position="520"/>
        <end position="546"/>
    </location>
</feature>
<protein>
    <recommendedName>
        <fullName evidence="15">Neogenin</fullName>
    </recommendedName>
</protein>
<dbReference type="InterPro" id="IPR003599">
    <property type="entry name" value="Ig_sub"/>
</dbReference>
<sequence>MDPCLLTGNVPEFPPVHMMLHGTQEFRFKVEPGDAVVLTGRPITLNCQIEVPDDFYEEVFIRWRGEDDSSYFSERDPKRILHTNGSLSIPYATLDEQGVYQCVVTVGSVGLMASRRAKVQVAIKRRDLVKCEKDNGTQWNFMTVEKRALWPGGTPGNEVGVVGWKVQMGLTPSLDTQPQDLRVFPHQTAHFSCAMNGPLKYSVTWLKDDRPLILDPSRMVLMPSGSLEIDKVEATDQGSYRCNASSSGINKLSNKAVLTMDTDSNASSNIKAPIFITKPKSVTVREGETIVLDCAANGYPRPWLLWLKDGVAIDMAEVNGRVSKLGSGSLQIINATEKDSGVYQCRAENLEDSVDAPTTVQVQVPPRFQKVPQDTIAYEKQDLELGCQAYGKPEPRIQWLKNGELIKVNDYIQFVNGYNLKILGLMKMDAGIFQCVAFNAAGNIQTAARLTVLQTENEQVFSSKDRGASKPEGGKRLPFPLKADDDDYEALSEDYEDFENDLEDIESSEPLHVNITNSLEDKSSEKHASHPFEKSPQHVSSNNLGTSATDLPTIGLVPSPPRAVEAIFISSRSVTLRLQPPTQTNGDITSYSVFFRQDGSQRERVLNTSGVRSDEITVPGLQPDRTYHIRVVANNAHGASASSDNLEVRTETEVHVPSAPLGITAYATSPTSIIVEWKPPAVTNGPILRYKLIFLESDSSNENHVMTAGLSTEVSELNKFTEYCFWVIAVNENGLGSASEEVIVRTLSDVPSDPPQNVTVEAGSSTSVVVRWEPPPKDGQNGIITGYKLRYKKQNRRDRGDRGYTVTAAGDRRLYVLSDLHKGSLYQVRIWAMNVNGTGPPTDWIPVETFDNDLDETHVPDKPTNLIARPSSNSIRVSWSPPKDPNIMVRGYSIGWGKGFPYTFSETLDGKQRSFNIENLELNSEYVIAVRPYNSLGDGLPAYVSVRTREEPPPEDQITILPPVGLKAVVLSSSSAILHWTDPTRGQNEFSFKVPDERIYSVKYSWAHHSNPRPKYVNTTDSNCMINDLRPNTQYEFSVKLIKGRRESKWSMVVFNTTFEAIPSSAPRDLTVVPVEKNPTHVNLNWQPPKQANGQITGYVIFYTTDYEAPEKDWIPQNIVGDKLTAVIKGLNPSTTYYFKIQARNSKGYGPLSTRVSFKTGDGPAPSSESTLFGKDERPLSKVIYIILACSLAAVLCVALTIGVICCRRASARHRNASGYLKGNLKPKTNMKPPDLWIHHDQMELKALEKAHHSNSDIGPSGSGTLGRNGSGHIPNDLDHTNSLDKRTYLPSYVGSNSSSNQEKTSTIKRMVKPKPISLPMESPPIAQPVMTTTTIPPQSPGSELGRPLYPRTQYRAHIGLDSSGSTLDNPYSLQSGYDSIGSVTPTAAILPNSTYSSGNGPLPPSTGLNTLASQTSLQPGLASSCITNTEGNGTLGKRQQGHPLKSFSVPAPPPQSAPGTPQQKHIVRPLQGSSPYKKPGSHCLTGTGSPSNTKLRSGPGTVEETTRLQPSYSTEELNQEMANLEGLMKDLNAITASEFEC</sequence>
<dbReference type="PANTHER" id="PTHR44170:SF54">
    <property type="entry name" value="FI24025P1"/>
    <property type="match status" value="1"/>
</dbReference>
<evidence type="ECO:0000256" key="4">
    <source>
        <dbReference type="ARBA" id="ARBA00022737"/>
    </source>
</evidence>
<dbReference type="InterPro" id="IPR010560">
    <property type="entry name" value="Neogenin_C"/>
</dbReference>
<name>A0ABR1AJ45_POLSC</name>
<feature type="compositionally biased region" description="Gly residues" evidence="9">
    <location>
        <begin position="1261"/>
        <end position="1270"/>
    </location>
</feature>
<feature type="domain" description="Ig-like" evidence="11">
    <location>
        <begin position="366"/>
        <end position="451"/>
    </location>
</feature>
<gene>
    <name evidence="13" type="ORF">RUM44_006786</name>
</gene>
<dbReference type="CDD" id="cd00063">
    <property type="entry name" value="FN3"/>
    <property type="match status" value="6"/>
</dbReference>
<comment type="subcellular location">
    <subcellularLocation>
        <location evidence="1">Membrane</location>
        <topology evidence="1">Single-pass type I membrane protein</topology>
    </subcellularLocation>
</comment>
<keyword evidence="14" id="KW-1185">Reference proteome</keyword>
<dbReference type="Pfam" id="PF13927">
    <property type="entry name" value="Ig_3"/>
    <property type="match status" value="1"/>
</dbReference>
<feature type="compositionally biased region" description="Basic and acidic residues" evidence="9">
    <location>
        <begin position="463"/>
        <end position="475"/>
    </location>
</feature>
<feature type="domain" description="Fibronectin type-III" evidence="12">
    <location>
        <begin position="560"/>
        <end position="653"/>
    </location>
</feature>
<dbReference type="SUPFAM" id="SSF49265">
    <property type="entry name" value="Fibronectin type III"/>
    <property type="match status" value="4"/>
</dbReference>
<keyword evidence="4" id="KW-0677">Repeat</keyword>
<dbReference type="SMART" id="SM00409">
    <property type="entry name" value="IG"/>
    <property type="match status" value="5"/>
</dbReference>
<feature type="domain" description="Ig-like" evidence="11">
    <location>
        <begin position="172"/>
        <end position="259"/>
    </location>
</feature>
<keyword evidence="3 10" id="KW-0812">Transmembrane</keyword>
<dbReference type="PRINTS" id="PR00014">
    <property type="entry name" value="FNTYPEIII"/>
</dbReference>
<evidence type="ECO:0000256" key="3">
    <source>
        <dbReference type="ARBA" id="ARBA00022692"/>
    </source>
</evidence>
<comment type="similarity">
    <text evidence="2">Belongs to the immunoglobulin superfamily. DCC family.</text>
</comment>
<dbReference type="SMART" id="SM00060">
    <property type="entry name" value="FN3"/>
    <property type="match status" value="6"/>
</dbReference>
<dbReference type="Pfam" id="PF07679">
    <property type="entry name" value="I-set"/>
    <property type="match status" value="2"/>
</dbReference>
<dbReference type="InterPro" id="IPR013783">
    <property type="entry name" value="Ig-like_fold"/>
</dbReference>
<evidence type="ECO:0008006" key="15">
    <source>
        <dbReference type="Google" id="ProtNLM"/>
    </source>
</evidence>
<keyword evidence="7" id="KW-1015">Disulfide bond</keyword>
<keyword evidence="6 10" id="KW-0472">Membrane</keyword>
<keyword evidence="8" id="KW-0325">Glycoprotein</keyword>
<keyword evidence="5 10" id="KW-1133">Transmembrane helix</keyword>
<dbReference type="Proteomes" id="UP001359485">
    <property type="component" value="Unassembled WGS sequence"/>
</dbReference>
<feature type="domain" description="Ig-like" evidence="11">
    <location>
        <begin position="14"/>
        <end position="118"/>
    </location>
</feature>
<feature type="domain" description="Fibronectin type-III" evidence="12">
    <location>
        <begin position="659"/>
        <end position="749"/>
    </location>
</feature>
<dbReference type="InterPro" id="IPR013098">
    <property type="entry name" value="Ig_I-set"/>
</dbReference>
<dbReference type="PROSITE" id="PS50835">
    <property type="entry name" value="IG_LIKE"/>
    <property type="match status" value="4"/>
</dbReference>
<feature type="domain" description="Fibronectin type-III" evidence="12">
    <location>
        <begin position="754"/>
        <end position="852"/>
    </location>
</feature>
<evidence type="ECO:0000259" key="11">
    <source>
        <dbReference type="PROSITE" id="PS50835"/>
    </source>
</evidence>
<dbReference type="InterPro" id="IPR003961">
    <property type="entry name" value="FN3_dom"/>
</dbReference>